<dbReference type="PaxDb" id="589924-Ferp_0454"/>
<protein>
    <recommendedName>
        <fullName evidence="3">Archaeal Type IV pilin N-terminal domain-containing protein</fullName>
    </recommendedName>
</protein>
<reference evidence="1 2" key="2">
    <citation type="journal article" date="2011" name="Stand. Genomic Sci.">
        <title>Complete genome sequence of Ferroglobus placidus AEDII12DO.</title>
        <authorList>
            <person name="Anderson I."/>
            <person name="Risso C."/>
            <person name="Holmes D."/>
            <person name="Lucas S."/>
            <person name="Copeland A."/>
            <person name="Lapidus A."/>
            <person name="Cheng J.F."/>
            <person name="Bruce D."/>
            <person name="Goodwin L."/>
            <person name="Pitluck S."/>
            <person name="Saunders E."/>
            <person name="Brettin T."/>
            <person name="Detter J.C."/>
            <person name="Han C."/>
            <person name="Tapia R."/>
            <person name="Larimer F."/>
            <person name="Land M."/>
            <person name="Hauser L."/>
            <person name="Woyke T."/>
            <person name="Lovley D."/>
            <person name="Kyrpides N."/>
            <person name="Ivanova N."/>
        </authorList>
    </citation>
    <scope>NUCLEOTIDE SEQUENCE [LARGE SCALE GENOMIC DNA]</scope>
    <source>
        <strain evidence="2">DSM 10642 / AEDII12DO</strain>
    </source>
</reference>
<dbReference type="STRING" id="589924.Ferp_0454"/>
<dbReference type="GeneID" id="8777953"/>
<reference evidence="2" key="1">
    <citation type="submission" date="2010-02" db="EMBL/GenBank/DDBJ databases">
        <title>Complete sequence of Ferroglobus placidus DSM 10642.</title>
        <authorList>
            <consortium name="US DOE Joint Genome Institute"/>
            <person name="Lucas S."/>
            <person name="Copeland A."/>
            <person name="Lapidus A."/>
            <person name="Cheng J.-F."/>
            <person name="Bruce D."/>
            <person name="Goodwin L."/>
            <person name="Pitluck S."/>
            <person name="Saunders E."/>
            <person name="Brettin T."/>
            <person name="Detter J.C."/>
            <person name="Han C."/>
            <person name="Tapia R."/>
            <person name="Larimer F."/>
            <person name="Land M."/>
            <person name="Hauser L."/>
            <person name="Kyrpides N."/>
            <person name="Ivanova N."/>
            <person name="Holmes D."/>
            <person name="Lovley D."/>
            <person name="Kyrpides N."/>
            <person name="Anderson I.J."/>
            <person name="Woyke T."/>
        </authorList>
    </citation>
    <scope>NUCLEOTIDE SEQUENCE [LARGE SCALE GENOMIC DNA]</scope>
    <source>
        <strain evidence="2">DSM 10642 / AEDII12DO</strain>
    </source>
</reference>
<proteinExistence type="predicted"/>
<dbReference type="HOGENOM" id="CLU_1830517_0_0_2"/>
<evidence type="ECO:0000313" key="1">
    <source>
        <dbReference type="EMBL" id="ADC64629.1"/>
    </source>
</evidence>
<evidence type="ECO:0008006" key="3">
    <source>
        <dbReference type="Google" id="ProtNLM"/>
    </source>
</evidence>
<gene>
    <name evidence="1" type="ordered locus">Ferp_0454</name>
</gene>
<sequence length="140" mass="15063">MVNKIIGELLLIALMIAAAAALALAISPPSTKPAYEIKVEDAYPPTSSQELFNVIMVSGEIRYSNLKVRLINATTGDVVDTATYNGNLAGGVISAEIKDTDGYFSTGDFLRFKGSISPGIYRVIITDDRYVAFEGLLKIQ</sequence>
<dbReference type="KEGG" id="fpl:Ferp_0454"/>
<dbReference type="AlphaFoldDB" id="D3S2Z6"/>
<dbReference type="RefSeq" id="WP_012964975.1">
    <property type="nucleotide sequence ID" value="NC_013849.1"/>
</dbReference>
<evidence type="ECO:0000313" key="2">
    <source>
        <dbReference type="Proteomes" id="UP000002613"/>
    </source>
</evidence>
<accession>D3S2Z6</accession>
<organism evidence="1 2">
    <name type="scientific">Ferroglobus placidus (strain DSM 10642 / AEDII12DO)</name>
    <dbReference type="NCBI Taxonomy" id="589924"/>
    <lineage>
        <taxon>Archaea</taxon>
        <taxon>Methanobacteriati</taxon>
        <taxon>Methanobacteriota</taxon>
        <taxon>Archaeoglobi</taxon>
        <taxon>Archaeoglobales</taxon>
        <taxon>Archaeoglobaceae</taxon>
        <taxon>Ferroglobus</taxon>
    </lineage>
</organism>
<keyword evidence="2" id="KW-1185">Reference proteome</keyword>
<dbReference type="Proteomes" id="UP000002613">
    <property type="component" value="Chromosome"/>
</dbReference>
<dbReference type="EMBL" id="CP001899">
    <property type="protein sequence ID" value="ADC64629.1"/>
    <property type="molecule type" value="Genomic_DNA"/>
</dbReference>
<name>D3S2Z6_FERPA</name>